<evidence type="ECO:0000259" key="3">
    <source>
        <dbReference type="Pfam" id="PF14491"/>
    </source>
</evidence>
<evidence type="ECO:0000313" key="5">
    <source>
        <dbReference type="Proteomes" id="UP000182063"/>
    </source>
</evidence>
<dbReference type="InterPro" id="IPR038729">
    <property type="entry name" value="Rad50/SbcC_AAA"/>
</dbReference>
<dbReference type="RefSeq" id="WP_072596472.1">
    <property type="nucleotide sequence ID" value="NZ_CP018221.1"/>
</dbReference>
<sequence length="640" mass="71497">MRIRKIEITEWRNFRNVSITLPPDAGLVCLVGANGTGKTHVLELISACAHHIGLSSGIEIPRGNPLADEVRNFAVEIFLAQGVSDALDVPFDSAETYAAWDRTIRFEGQSQTVAAGGIADVNTSRRFAQQVVQKLRESKEVHHLTLDADRAFPKRDLPAHEMAQAFERNWMDESWNKGRAFQTTRTLYEEWIKYCLARENKAANQFYQHARRAAEDGAAGPVFSDAFGSYRTSLREVMPHLLFAGADQERKAILFDTSGMELRFDQLSGGEREIAFLIGQIDRFGLRNGLFLLDEPELHLNPDLVRAWVTYLANTVATGQVWLATHSLEAVEAAGLSSTVLLERDPDTKLVDHVGSLTERPVLSALSRAVGTPAFSISGLRFVFIEGEETIGERERYRRVTGLGADTRFIECGSCSEVVRRLSAIQGIAKEAGQPIRIAGVIDRDWRTKTEIDALMSQESLFALPVHEVENFFLHEATLNDLAARLGHTQFRYTDVLRQACDERAGGWIIQSALSDESCSDISELPSEARSLAYGKTWQQIEANIDAAMKEIGDRAGFDETRKGKLVKRLTVFANIYGRKRNTDELWKVCEGKEVMKAMARALGFSDHHALERAVTTYWDTDGGHLPDEVRQLREQLTAS</sequence>
<evidence type="ECO:0000313" key="4">
    <source>
        <dbReference type="EMBL" id="API58920.1"/>
    </source>
</evidence>
<organism evidence="4 5">
    <name type="scientific">Tardibacter chloracetimidivorans</name>
    <dbReference type="NCBI Taxonomy" id="1921510"/>
    <lineage>
        <taxon>Bacteria</taxon>
        <taxon>Pseudomonadati</taxon>
        <taxon>Pseudomonadota</taxon>
        <taxon>Alphaproteobacteria</taxon>
        <taxon>Sphingomonadales</taxon>
        <taxon>Sphingomonadaceae</taxon>
        <taxon>Tardibacter</taxon>
    </lineage>
</organism>
<evidence type="ECO:0000259" key="1">
    <source>
        <dbReference type="Pfam" id="PF13304"/>
    </source>
</evidence>
<dbReference type="EMBL" id="CP018221">
    <property type="protein sequence ID" value="API58920.1"/>
    <property type="molecule type" value="Genomic_DNA"/>
</dbReference>
<dbReference type="Pfam" id="PF13304">
    <property type="entry name" value="AAA_21"/>
    <property type="match status" value="1"/>
</dbReference>
<dbReference type="InterPro" id="IPR027417">
    <property type="entry name" value="P-loop_NTPase"/>
</dbReference>
<dbReference type="PANTHER" id="PTHR32182:SF0">
    <property type="entry name" value="DNA REPLICATION AND REPAIR PROTEIN RECF"/>
    <property type="match status" value="1"/>
</dbReference>
<name>A0A1L3ZTJ9_9SPHN</name>
<accession>A0A1L3ZTJ9</accession>
<dbReference type="Pfam" id="PF14491">
    <property type="entry name" value="DUF4435"/>
    <property type="match status" value="1"/>
</dbReference>
<dbReference type="KEGG" id="sphj:BSL82_06000"/>
<gene>
    <name evidence="4" type="ORF">BSL82_06000</name>
</gene>
<dbReference type="OrthoDB" id="9789856at2"/>
<dbReference type="InterPro" id="IPR029492">
    <property type="entry name" value="DUF4435"/>
</dbReference>
<keyword evidence="5" id="KW-1185">Reference proteome</keyword>
<feature type="domain" description="DUF4435" evidence="3">
    <location>
        <begin position="382"/>
        <end position="500"/>
    </location>
</feature>
<dbReference type="Proteomes" id="UP000182063">
    <property type="component" value="Chromosome"/>
</dbReference>
<dbReference type="STRING" id="1921510.BSL82_06000"/>
<feature type="domain" description="ATPase AAA-type core" evidence="1">
    <location>
        <begin position="237"/>
        <end position="331"/>
    </location>
</feature>
<dbReference type="InterPro" id="IPR003959">
    <property type="entry name" value="ATPase_AAA_core"/>
</dbReference>
<dbReference type="GO" id="GO:0006302">
    <property type="term" value="P:double-strand break repair"/>
    <property type="evidence" value="ECO:0007669"/>
    <property type="project" value="InterPro"/>
</dbReference>
<dbReference type="Pfam" id="PF13476">
    <property type="entry name" value="AAA_23"/>
    <property type="match status" value="1"/>
</dbReference>
<dbReference type="GO" id="GO:0016887">
    <property type="term" value="F:ATP hydrolysis activity"/>
    <property type="evidence" value="ECO:0007669"/>
    <property type="project" value="InterPro"/>
</dbReference>
<evidence type="ECO:0008006" key="6">
    <source>
        <dbReference type="Google" id="ProtNLM"/>
    </source>
</evidence>
<feature type="domain" description="Rad50/SbcC-type AAA" evidence="2">
    <location>
        <begin position="5"/>
        <end position="49"/>
    </location>
</feature>
<dbReference type="SUPFAM" id="SSF52540">
    <property type="entry name" value="P-loop containing nucleoside triphosphate hydrolases"/>
    <property type="match status" value="1"/>
</dbReference>
<dbReference type="Gene3D" id="3.40.50.300">
    <property type="entry name" value="P-loop containing nucleotide triphosphate hydrolases"/>
    <property type="match status" value="1"/>
</dbReference>
<dbReference type="GO" id="GO:0005524">
    <property type="term" value="F:ATP binding"/>
    <property type="evidence" value="ECO:0007669"/>
    <property type="project" value="InterPro"/>
</dbReference>
<dbReference type="AlphaFoldDB" id="A0A1L3ZTJ9"/>
<dbReference type="PANTHER" id="PTHR32182">
    <property type="entry name" value="DNA REPLICATION AND REPAIR PROTEIN RECF"/>
    <property type="match status" value="1"/>
</dbReference>
<dbReference type="GO" id="GO:0000731">
    <property type="term" value="P:DNA synthesis involved in DNA repair"/>
    <property type="evidence" value="ECO:0007669"/>
    <property type="project" value="TreeGrafter"/>
</dbReference>
<reference evidence="5" key="1">
    <citation type="submission" date="2016-11" db="EMBL/GenBank/DDBJ databases">
        <title>Complete Genome Sequence of alachlor-degrading Sphingomonas sp. strain JJ-A5.</title>
        <authorList>
            <person name="Lee H."/>
            <person name="Ka J.-O."/>
        </authorList>
    </citation>
    <scope>NUCLEOTIDE SEQUENCE [LARGE SCALE GENOMIC DNA]</scope>
    <source>
        <strain evidence="5">JJ-A5</strain>
    </source>
</reference>
<protein>
    <recommendedName>
        <fullName evidence="6">AAA+ ATPase domain-containing protein</fullName>
    </recommendedName>
</protein>
<evidence type="ECO:0000259" key="2">
    <source>
        <dbReference type="Pfam" id="PF13476"/>
    </source>
</evidence>
<proteinExistence type="predicted"/>